<feature type="transmembrane region" description="Helical" evidence="12">
    <location>
        <begin position="86"/>
        <end position="105"/>
    </location>
</feature>
<evidence type="ECO:0000256" key="4">
    <source>
        <dbReference type="ARBA" id="ARBA00022547"/>
    </source>
</evidence>
<dbReference type="InterPro" id="IPR035908">
    <property type="entry name" value="F0_ATP_A_sf"/>
</dbReference>
<evidence type="ECO:0000256" key="10">
    <source>
        <dbReference type="ARBA" id="ARBA00023310"/>
    </source>
</evidence>
<dbReference type="EMBL" id="MN417333">
    <property type="protein sequence ID" value="QWV61119.1"/>
    <property type="molecule type" value="Genomic_DNA"/>
</dbReference>
<keyword evidence="4" id="KW-0138">CF(0)</keyword>
<keyword evidence="9 12" id="KW-0472">Membrane</keyword>
<dbReference type="SUPFAM" id="SSF81336">
    <property type="entry name" value="F1F0 ATP synthase subunit A"/>
    <property type="match status" value="1"/>
</dbReference>
<evidence type="ECO:0000313" key="13">
    <source>
        <dbReference type="EMBL" id="QWV61119.1"/>
    </source>
</evidence>
<keyword evidence="10" id="KW-0066">ATP synthesis</keyword>
<dbReference type="CDD" id="cd00310">
    <property type="entry name" value="ATP-synt_Fo_a_6"/>
    <property type="match status" value="1"/>
</dbReference>
<reference evidence="13" key="1">
    <citation type="submission" date="2019-09" db="EMBL/GenBank/DDBJ databases">
        <title>The mitochondrial genome of the red tomato spider mite, Tetranychus evansi Baker &amp; Pritchard (Acari: Tetranychidae) and its implications for phylogenetic analysis.</title>
        <authorList>
            <person name="Sun J.-T."/>
        </authorList>
    </citation>
    <scope>NUCLEOTIDE SEQUENCE</scope>
</reference>
<keyword evidence="3" id="KW-0813">Transport</keyword>
<sequence length="210" mass="25020">MLNNLFSSFDSKNFIFFSYIFLNLYFFIFFSNILKLNKFFIFTKKIIFFLFKNISLNMVFCSIFIMIFFLNFFSLNLYGFGLTSQITLNIFLIFSLWLPLLILSLTKFNNSFLLHLVPMSTSLYLIPMMVLIELMSFFIRPLTLFLRLSINMVAGHVLVSLISSIILLNNMIFIFLMYFYMLMKFLVSFIQAYIIITLLNLYIDEIYDVK</sequence>
<evidence type="ECO:0000256" key="9">
    <source>
        <dbReference type="ARBA" id="ARBA00023136"/>
    </source>
</evidence>
<dbReference type="GO" id="GO:0045259">
    <property type="term" value="C:proton-transporting ATP synthase complex"/>
    <property type="evidence" value="ECO:0007669"/>
    <property type="project" value="UniProtKB-KW"/>
</dbReference>
<comment type="subcellular location">
    <subcellularLocation>
        <location evidence="1">Membrane</location>
        <topology evidence="1">Multi-pass membrane protein</topology>
    </subcellularLocation>
    <subcellularLocation>
        <location evidence="11">Mitochondrion inner membrane</location>
        <topology evidence="11">Multi-pass membrane protein</topology>
    </subcellularLocation>
</comment>
<evidence type="ECO:0000256" key="8">
    <source>
        <dbReference type="ARBA" id="ARBA00023065"/>
    </source>
</evidence>
<dbReference type="Gene3D" id="1.20.120.220">
    <property type="entry name" value="ATP synthase, F0 complex, subunit A"/>
    <property type="match status" value="1"/>
</dbReference>
<dbReference type="InterPro" id="IPR000568">
    <property type="entry name" value="ATP_synth_F0_asu"/>
</dbReference>
<feature type="transmembrane region" description="Helical" evidence="12">
    <location>
        <begin position="185"/>
        <end position="203"/>
    </location>
</feature>
<accession>A0A8F2PSQ7</accession>
<evidence type="ECO:0000256" key="7">
    <source>
        <dbReference type="ARBA" id="ARBA00022989"/>
    </source>
</evidence>
<comment type="similarity">
    <text evidence="2">Belongs to the ATPase A chain family.</text>
</comment>
<name>A0A8F2PSQ7_9ACAR</name>
<evidence type="ECO:0000256" key="1">
    <source>
        <dbReference type="ARBA" id="ARBA00004141"/>
    </source>
</evidence>
<evidence type="ECO:0000256" key="3">
    <source>
        <dbReference type="ARBA" id="ARBA00022448"/>
    </source>
</evidence>
<protein>
    <recommendedName>
        <fullName evidence="11">ATP synthase subunit a</fullName>
    </recommendedName>
</protein>
<evidence type="ECO:0000256" key="5">
    <source>
        <dbReference type="ARBA" id="ARBA00022692"/>
    </source>
</evidence>
<proteinExistence type="inferred from homology"/>
<keyword evidence="13" id="KW-0496">Mitochondrion</keyword>
<evidence type="ECO:0000256" key="6">
    <source>
        <dbReference type="ARBA" id="ARBA00022781"/>
    </source>
</evidence>
<dbReference type="PANTHER" id="PTHR11410">
    <property type="entry name" value="ATP SYNTHASE SUBUNIT A"/>
    <property type="match status" value="1"/>
</dbReference>
<keyword evidence="6" id="KW-0375">Hydrogen ion transport</keyword>
<dbReference type="InterPro" id="IPR045083">
    <property type="entry name" value="ATP_synth_F0_asu_bact/mt"/>
</dbReference>
<organism evidence="13">
    <name type="scientific">Tetranychus evansi</name>
    <name type="common">red spider mite</name>
    <dbReference type="NCBI Taxonomy" id="178897"/>
    <lineage>
        <taxon>Eukaryota</taxon>
        <taxon>Metazoa</taxon>
        <taxon>Ecdysozoa</taxon>
        <taxon>Arthropoda</taxon>
        <taxon>Chelicerata</taxon>
        <taxon>Arachnida</taxon>
        <taxon>Acari</taxon>
        <taxon>Acariformes</taxon>
        <taxon>Trombidiformes</taxon>
        <taxon>Prostigmata</taxon>
        <taxon>Eleutherengona</taxon>
        <taxon>Raphignathae</taxon>
        <taxon>Tetranychoidea</taxon>
        <taxon>Tetranychidae</taxon>
        <taxon>Tetranychus</taxon>
    </lineage>
</organism>
<evidence type="ECO:0000256" key="12">
    <source>
        <dbReference type="SAM" id="Phobius"/>
    </source>
</evidence>
<feature type="transmembrane region" description="Helical" evidence="12">
    <location>
        <begin position="14"/>
        <end position="34"/>
    </location>
</feature>
<evidence type="ECO:0000256" key="2">
    <source>
        <dbReference type="ARBA" id="ARBA00006810"/>
    </source>
</evidence>
<feature type="transmembrane region" description="Helical" evidence="12">
    <location>
        <begin position="112"/>
        <end position="132"/>
    </location>
</feature>
<dbReference type="GO" id="GO:0046933">
    <property type="term" value="F:proton-transporting ATP synthase activity, rotational mechanism"/>
    <property type="evidence" value="ECO:0007669"/>
    <property type="project" value="TreeGrafter"/>
</dbReference>
<keyword evidence="5 12" id="KW-0812">Transmembrane</keyword>
<gene>
    <name evidence="13" type="primary">ATP6</name>
</gene>
<dbReference type="AlphaFoldDB" id="A0A8F2PSQ7"/>
<geneLocation type="mitochondrion" evidence="13"/>
<feature type="transmembrane region" description="Helical" evidence="12">
    <location>
        <begin position="152"/>
        <end position="178"/>
    </location>
</feature>
<keyword evidence="7 12" id="KW-1133">Transmembrane helix</keyword>
<feature type="transmembrane region" description="Helical" evidence="12">
    <location>
        <begin position="46"/>
        <end position="74"/>
    </location>
</feature>
<dbReference type="GO" id="GO:0005743">
    <property type="term" value="C:mitochondrial inner membrane"/>
    <property type="evidence" value="ECO:0007669"/>
    <property type="project" value="UniProtKB-SubCell"/>
</dbReference>
<dbReference type="PRINTS" id="PR00123">
    <property type="entry name" value="ATPASEA"/>
</dbReference>
<dbReference type="PANTHER" id="PTHR11410:SF0">
    <property type="entry name" value="ATP SYNTHASE SUBUNIT A"/>
    <property type="match status" value="1"/>
</dbReference>
<keyword evidence="8" id="KW-0406">Ion transport</keyword>
<dbReference type="Pfam" id="PF00119">
    <property type="entry name" value="ATP-synt_A"/>
    <property type="match status" value="1"/>
</dbReference>
<evidence type="ECO:0000256" key="11">
    <source>
        <dbReference type="RuleBase" id="RU004450"/>
    </source>
</evidence>